<comment type="caution">
    <text evidence="2">The sequence shown here is derived from an EMBL/GenBank/DDBJ whole genome shotgun (WGS) entry which is preliminary data.</text>
</comment>
<organism evidence="2 3">
    <name type="scientific">Sutcliffiella rhizosphaerae</name>
    <dbReference type="NCBI Taxonomy" id="2880967"/>
    <lineage>
        <taxon>Bacteria</taxon>
        <taxon>Bacillati</taxon>
        <taxon>Bacillota</taxon>
        <taxon>Bacilli</taxon>
        <taxon>Bacillales</taxon>
        <taxon>Bacillaceae</taxon>
        <taxon>Sutcliffiella</taxon>
    </lineage>
</organism>
<keyword evidence="3" id="KW-1185">Reference proteome</keyword>
<dbReference type="RefSeq" id="WP_230500279.1">
    <property type="nucleotide sequence ID" value="NZ_CAKJTJ010000004.1"/>
</dbReference>
<accession>A0ABN8A947</accession>
<dbReference type="Gene3D" id="3.30.720.100">
    <property type="match status" value="1"/>
</dbReference>
<dbReference type="Proteomes" id="UP000789833">
    <property type="component" value="Unassembled WGS sequence"/>
</dbReference>
<dbReference type="SUPFAM" id="SSF54593">
    <property type="entry name" value="Glyoxalase/Bleomycin resistance protein/Dihydroxybiphenyl dioxygenase"/>
    <property type="match status" value="2"/>
</dbReference>
<gene>
    <name evidence="2" type="ORF">BACCIP111883_01114</name>
</gene>
<evidence type="ECO:0000259" key="1">
    <source>
        <dbReference type="Pfam" id="PF06983"/>
    </source>
</evidence>
<dbReference type="CDD" id="cd06588">
    <property type="entry name" value="PhnB_like"/>
    <property type="match status" value="2"/>
</dbReference>
<proteinExistence type="predicted"/>
<feature type="domain" description="PhnB-like" evidence="1">
    <location>
        <begin position="145"/>
        <end position="264"/>
    </location>
</feature>
<feature type="domain" description="PhnB-like" evidence="1">
    <location>
        <begin position="6"/>
        <end position="133"/>
    </location>
</feature>
<sequence>MSVSNQKIVPHLWLDKEAKEAAEFYTTVFPESKVTNVTTIKDTPSGDCDQVSFELWGHKFMSISAGPYFQLNPSISFMVNFDPSRDKDASEKLNEAWNKLSDGGTALMPLDKYPFSERYGWIQDKYGVSWQLILTNPDGEERPPIIPSFLFVGDNCGNAEEARSFYLSVFKNAKEGQLVRYPEGMESEKKGSIMFSDFMLKNQWFTAMDSAQEHAFQFNEAVSFMVSCDSQEEIDYYWEKLSAVPEAEQCGWLKDQYGVSWQIVPSEMDEMMFNSTPEQRARITQAFLQMKKFDLEELRKAGRGDSPSDPKQEV</sequence>
<evidence type="ECO:0000313" key="2">
    <source>
        <dbReference type="EMBL" id="CAG9620346.1"/>
    </source>
</evidence>
<dbReference type="InterPro" id="IPR029068">
    <property type="entry name" value="Glyas_Bleomycin-R_OHBP_Dase"/>
</dbReference>
<dbReference type="Pfam" id="PF06983">
    <property type="entry name" value="3-dmu-9_3-mt"/>
    <property type="match status" value="2"/>
</dbReference>
<dbReference type="InterPro" id="IPR028973">
    <property type="entry name" value="PhnB-like"/>
</dbReference>
<protein>
    <recommendedName>
        <fullName evidence="1">PhnB-like domain-containing protein</fullName>
    </recommendedName>
</protein>
<name>A0ABN8A947_9BACI</name>
<reference evidence="2 3" key="1">
    <citation type="submission" date="2021-10" db="EMBL/GenBank/DDBJ databases">
        <authorList>
            <person name="Criscuolo A."/>
        </authorList>
    </citation>
    <scope>NUCLEOTIDE SEQUENCE [LARGE SCALE GENOMIC DNA]</scope>
    <source>
        <strain evidence="3">CIP 111883</strain>
    </source>
</reference>
<dbReference type="EMBL" id="CAKJTJ010000004">
    <property type="protein sequence ID" value="CAG9620346.1"/>
    <property type="molecule type" value="Genomic_DNA"/>
</dbReference>
<dbReference type="Gene3D" id="3.10.180.10">
    <property type="entry name" value="2,3-Dihydroxybiphenyl 1,2-Dioxygenase, domain 1"/>
    <property type="match status" value="1"/>
</dbReference>
<dbReference type="Gene3D" id="3.30.720.110">
    <property type="match status" value="1"/>
</dbReference>
<dbReference type="PANTHER" id="PTHR33990">
    <property type="entry name" value="PROTEIN YJDN-RELATED"/>
    <property type="match status" value="1"/>
</dbReference>
<evidence type="ECO:0000313" key="3">
    <source>
        <dbReference type="Proteomes" id="UP000789833"/>
    </source>
</evidence>